<sequence length="472" mass="50024">MSTPTPPEVAPVESEPRSRPDAPDIPRSHRGPHWITDWRPEDPVFWEATGARVARRNLVFSVVSEHIGFSVWSMWSVLVLFLGPEYGIDPAGKFLLTALPTLLGAALRLPYTFAVATFGGRNWTVVSALLLLVPTVAIAVVLEPGVSYGTLLFVACLAGVGGGNFASSMTNINAYYPNRLKGWALGVNAGGGNIGVAVVQLVGLLILATVGAGQPRLLALIYIPLIVLAAVGAFLTMNNLAEMRNSKRAMRDVTRDGHTWIISLLYIGTFGSFIGFSFAFGQVLQVQFADTFSTPVKAAYLTFIGPLIGSLIRPIGGRLADRFGGATVSFVNFVAMALGAGVVLTASLSGSLVLYLIGFVLLFTFSGIGNGSVYKMIPAIFRAKSGLEITRHGAEPAVSMATAQRLSGALIGVAGAIGAFGGVLVNLAFRQSFLATKSADAAYIGFIAFYVLCLAVTWFVYLRPSARRLEGI</sequence>
<evidence type="ECO:0000256" key="2">
    <source>
        <dbReference type="ARBA" id="ARBA00008432"/>
    </source>
</evidence>
<comment type="caution">
    <text evidence="8">The sequence shown here is derived from an EMBL/GenBank/DDBJ whole genome shotgun (WGS) entry which is preliminary data.</text>
</comment>
<dbReference type="EMBL" id="JAERWK010000008">
    <property type="protein sequence ID" value="MBM9466745.1"/>
    <property type="molecule type" value="Genomic_DNA"/>
</dbReference>
<feature type="transmembrane region" description="Helical" evidence="7">
    <location>
        <begin position="298"/>
        <end position="316"/>
    </location>
</feature>
<dbReference type="PANTHER" id="PTHR23515">
    <property type="entry name" value="HIGH-AFFINITY NITRATE TRANSPORTER 2.3"/>
    <property type="match status" value="1"/>
</dbReference>
<dbReference type="AlphaFoldDB" id="A0A938YF81"/>
<dbReference type="InterPro" id="IPR036259">
    <property type="entry name" value="MFS_trans_sf"/>
</dbReference>
<feature type="transmembrane region" description="Helical" evidence="7">
    <location>
        <begin position="58"/>
        <end position="82"/>
    </location>
</feature>
<dbReference type="RefSeq" id="WP_205259712.1">
    <property type="nucleotide sequence ID" value="NZ_JAERWK010000008.1"/>
</dbReference>
<dbReference type="Gene3D" id="1.20.1250.20">
    <property type="entry name" value="MFS general substrate transporter like domains"/>
    <property type="match status" value="1"/>
</dbReference>
<feature type="transmembrane region" description="Helical" evidence="7">
    <location>
        <begin position="123"/>
        <end position="142"/>
    </location>
</feature>
<evidence type="ECO:0000256" key="4">
    <source>
        <dbReference type="ARBA" id="ARBA00022989"/>
    </source>
</evidence>
<feature type="transmembrane region" description="Helical" evidence="7">
    <location>
        <begin position="352"/>
        <end position="374"/>
    </location>
</feature>
<keyword evidence="4 7" id="KW-1133">Transmembrane helix</keyword>
<feature type="transmembrane region" description="Helical" evidence="7">
    <location>
        <begin position="441"/>
        <end position="462"/>
    </location>
</feature>
<evidence type="ECO:0000256" key="7">
    <source>
        <dbReference type="SAM" id="Phobius"/>
    </source>
</evidence>
<name>A0A938YF81_9ACTN</name>
<evidence type="ECO:0000256" key="5">
    <source>
        <dbReference type="ARBA" id="ARBA00023136"/>
    </source>
</evidence>
<feature type="transmembrane region" description="Helical" evidence="7">
    <location>
        <begin position="187"/>
        <end position="211"/>
    </location>
</feature>
<gene>
    <name evidence="8" type="ORF">JL106_05540</name>
</gene>
<reference evidence="8" key="1">
    <citation type="submission" date="2021-01" db="EMBL/GenBank/DDBJ databases">
        <title>YIM 132084 draft genome.</title>
        <authorList>
            <person name="An D."/>
        </authorList>
    </citation>
    <scope>NUCLEOTIDE SEQUENCE</scope>
    <source>
        <strain evidence="8">YIM 132084</strain>
    </source>
</reference>
<proteinExistence type="inferred from homology"/>
<dbReference type="CDD" id="cd17341">
    <property type="entry name" value="MFS_NRT2_like"/>
    <property type="match status" value="1"/>
</dbReference>
<feature type="transmembrane region" description="Helical" evidence="7">
    <location>
        <begin position="217"/>
        <end position="237"/>
    </location>
</feature>
<comment type="similarity">
    <text evidence="2">Belongs to the major facilitator superfamily. Nitrate/nitrite porter (TC 2.A.1.8) family.</text>
</comment>
<evidence type="ECO:0000256" key="1">
    <source>
        <dbReference type="ARBA" id="ARBA00004141"/>
    </source>
</evidence>
<evidence type="ECO:0000256" key="6">
    <source>
        <dbReference type="SAM" id="MobiDB-lite"/>
    </source>
</evidence>
<dbReference type="GO" id="GO:0016020">
    <property type="term" value="C:membrane"/>
    <property type="evidence" value="ECO:0007669"/>
    <property type="project" value="UniProtKB-SubCell"/>
</dbReference>
<evidence type="ECO:0000313" key="9">
    <source>
        <dbReference type="Proteomes" id="UP000663792"/>
    </source>
</evidence>
<accession>A0A938YF81</accession>
<evidence type="ECO:0000313" key="8">
    <source>
        <dbReference type="EMBL" id="MBM9466745.1"/>
    </source>
</evidence>
<feature type="region of interest" description="Disordered" evidence="6">
    <location>
        <begin position="1"/>
        <end position="34"/>
    </location>
</feature>
<feature type="transmembrane region" description="Helical" evidence="7">
    <location>
        <begin position="94"/>
        <end position="111"/>
    </location>
</feature>
<dbReference type="Pfam" id="PF07690">
    <property type="entry name" value="MFS_1"/>
    <property type="match status" value="1"/>
</dbReference>
<organism evidence="8 9">
    <name type="scientific">Nakamurella leprariae</name>
    <dbReference type="NCBI Taxonomy" id="2803911"/>
    <lineage>
        <taxon>Bacteria</taxon>
        <taxon>Bacillati</taxon>
        <taxon>Actinomycetota</taxon>
        <taxon>Actinomycetes</taxon>
        <taxon>Nakamurellales</taxon>
        <taxon>Nakamurellaceae</taxon>
        <taxon>Nakamurella</taxon>
    </lineage>
</organism>
<feature type="transmembrane region" description="Helical" evidence="7">
    <location>
        <begin position="409"/>
        <end position="429"/>
    </location>
</feature>
<dbReference type="GO" id="GO:0015112">
    <property type="term" value="F:nitrate transmembrane transporter activity"/>
    <property type="evidence" value="ECO:0007669"/>
    <property type="project" value="InterPro"/>
</dbReference>
<keyword evidence="5 7" id="KW-0472">Membrane</keyword>
<feature type="transmembrane region" description="Helical" evidence="7">
    <location>
        <begin position="323"/>
        <end position="346"/>
    </location>
</feature>
<evidence type="ECO:0000256" key="3">
    <source>
        <dbReference type="ARBA" id="ARBA00022692"/>
    </source>
</evidence>
<dbReference type="SUPFAM" id="SSF103473">
    <property type="entry name" value="MFS general substrate transporter"/>
    <property type="match status" value="1"/>
</dbReference>
<dbReference type="Proteomes" id="UP000663792">
    <property type="component" value="Unassembled WGS sequence"/>
</dbReference>
<comment type="subcellular location">
    <subcellularLocation>
        <location evidence="1">Membrane</location>
        <topology evidence="1">Multi-pass membrane protein</topology>
    </subcellularLocation>
</comment>
<dbReference type="InterPro" id="IPR044772">
    <property type="entry name" value="NO3_transporter"/>
</dbReference>
<dbReference type="InterPro" id="IPR011701">
    <property type="entry name" value="MFS"/>
</dbReference>
<feature type="transmembrane region" description="Helical" evidence="7">
    <location>
        <begin position="148"/>
        <end position="166"/>
    </location>
</feature>
<feature type="compositionally biased region" description="Basic and acidic residues" evidence="6">
    <location>
        <begin position="14"/>
        <end position="27"/>
    </location>
</feature>
<protein>
    <submittedName>
        <fullName evidence="8">MFS transporter</fullName>
    </submittedName>
</protein>
<keyword evidence="3 7" id="KW-0812">Transmembrane</keyword>
<keyword evidence="9" id="KW-1185">Reference proteome</keyword>
<feature type="transmembrane region" description="Helical" evidence="7">
    <location>
        <begin position="258"/>
        <end position="278"/>
    </location>
</feature>